<proteinExistence type="predicted"/>
<comment type="caution">
    <text evidence="2">The sequence shown here is derived from an EMBL/GenBank/DDBJ whole genome shotgun (WGS) entry which is preliminary data.</text>
</comment>
<protein>
    <submittedName>
        <fullName evidence="2">Uncharacterized protein</fullName>
    </submittedName>
</protein>
<feature type="region of interest" description="Disordered" evidence="1">
    <location>
        <begin position="1"/>
        <end position="21"/>
    </location>
</feature>
<gene>
    <name evidence="2" type="ORF">JVT61DRAFT_13186</name>
</gene>
<feature type="region of interest" description="Disordered" evidence="1">
    <location>
        <begin position="33"/>
        <end position="64"/>
    </location>
</feature>
<evidence type="ECO:0000256" key="1">
    <source>
        <dbReference type="SAM" id="MobiDB-lite"/>
    </source>
</evidence>
<dbReference type="AlphaFoldDB" id="A0A8I3ACZ6"/>
<keyword evidence="3" id="KW-1185">Reference proteome</keyword>
<dbReference type="EMBL" id="JAGFBS010000006">
    <property type="protein sequence ID" value="KAG6378903.1"/>
    <property type="molecule type" value="Genomic_DNA"/>
</dbReference>
<organism evidence="2 3">
    <name type="scientific">Boletus reticuloceps</name>
    <dbReference type="NCBI Taxonomy" id="495285"/>
    <lineage>
        <taxon>Eukaryota</taxon>
        <taxon>Fungi</taxon>
        <taxon>Dikarya</taxon>
        <taxon>Basidiomycota</taxon>
        <taxon>Agaricomycotina</taxon>
        <taxon>Agaricomycetes</taxon>
        <taxon>Agaricomycetidae</taxon>
        <taxon>Boletales</taxon>
        <taxon>Boletineae</taxon>
        <taxon>Boletaceae</taxon>
        <taxon>Boletoideae</taxon>
        <taxon>Boletus</taxon>
    </lineage>
</organism>
<dbReference type="Proteomes" id="UP000683000">
    <property type="component" value="Unassembled WGS sequence"/>
</dbReference>
<evidence type="ECO:0000313" key="3">
    <source>
        <dbReference type="Proteomes" id="UP000683000"/>
    </source>
</evidence>
<name>A0A8I3ACZ6_9AGAM</name>
<evidence type="ECO:0000313" key="2">
    <source>
        <dbReference type="EMBL" id="KAG6378903.1"/>
    </source>
</evidence>
<sequence length="121" mass="13139">MPTSQVPIPTSQWSHPSAQIPTTETTFSDICTPAIESPAEGPKDGVPFSVDDNPPMHAPVSDDSRSQFPIIVVVDEDEEEGRVAKRRKLGNEAEIETLLTHEGSAAQVSRDVDEDIEVDIC</sequence>
<accession>A0A8I3ACZ6</accession>
<reference evidence="2" key="1">
    <citation type="submission" date="2021-03" db="EMBL/GenBank/DDBJ databases">
        <title>Evolutionary innovations through gain and loss of genes in the ectomycorrhizal Boletales.</title>
        <authorList>
            <person name="Wu G."/>
            <person name="Miyauchi S."/>
            <person name="Morin E."/>
            <person name="Yang Z.-L."/>
            <person name="Xu J."/>
            <person name="Martin F.M."/>
        </authorList>
    </citation>
    <scope>NUCLEOTIDE SEQUENCE</scope>
    <source>
        <strain evidence="2">BR01</strain>
    </source>
</reference>